<dbReference type="InterPro" id="IPR051604">
    <property type="entry name" value="Ergot_Alk_Oxidoreductase"/>
</dbReference>
<protein>
    <submittedName>
        <fullName evidence="2">Uncharacterized protein YbjT (DUF2867 family)</fullName>
    </submittedName>
</protein>
<dbReference type="SUPFAM" id="SSF54427">
    <property type="entry name" value="NTF2-like"/>
    <property type="match status" value="1"/>
</dbReference>
<dbReference type="InterPro" id="IPR037401">
    <property type="entry name" value="SnoaL-like"/>
</dbReference>
<dbReference type="AlphaFoldDB" id="A0A852U1H4"/>
<feature type="domain" description="SnoaL-like" evidence="1">
    <location>
        <begin position="227"/>
        <end position="330"/>
    </location>
</feature>
<name>A0A852U1H4_9ACTN</name>
<reference evidence="2 3" key="1">
    <citation type="submission" date="2020-07" db="EMBL/GenBank/DDBJ databases">
        <title>Sequencing the genomes of 1000 actinobacteria strains.</title>
        <authorList>
            <person name="Klenk H.-P."/>
        </authorList>
    </citation>
    <scope>NUCLEOTIDE SEQUENCE [LARGE SCALE GENOMIC DNA]</scope>
    <source>
        <strain evidence="2 3">CXB654</strain>
    </source>
</reference>
<accession>A0A852U1H4</accession>
<evidence type="ECO:0000313" key="2">
    <source>
        <dbReference type="EMBL" id="NYE49981.1"/>
    </source>
</evidence>
<sequence>MRSVFLLWPFFTTEAAPALLDVVAEHARRIVYLSAMSVRDDRAPEENGFWGEVEHLIEKSGLEWTFLRVGGFATNTLIWADQIREGAVRWPYGGAARSLIDERDIAAVAVRALTEEGHAGAKYVLTGPEAVTQAEQARIIGEATGLPVHWNELPLDEAREELLASWGDPGYVDSALGHWGSLVTEPEPVTHTVEEVTGVPARTFREWAADHADAFRPLSAQEVGGAYVSLFRQNRFVDTPKFMSTDMVRIAPLETAGERKELRGLEEIMANSRRLTADYEIHGVEVEGPFVAQDRFAVRFTFDEIHVPTGERATKTKMSLYTVAEGRITREVYYYYYEP</sequence>
<dbReference type="Gene3D" id="3.40.50.720">
    <property type="entry name" value="NAD(P)-binding Rossmann-like Domain"/>
    <property type="match status" value="1"/>
</dbReference>
<dbReference type="InterPro" id="IPR036291">
    <property type="entry name" value="NAD(P)-bd_dom_sf"/>
</dbReference>
<dbReference type="PANTHER" id="PTHR43162:SF1">
    <property type="entry name" value="PRESTALK A DIFFERENTIATION PROTEIN A"/>
    <property type="match status" value="1"/>
</dbReference>
<dbReference type="InterPro" id="IPR032710">
    <property type="entry name" value="NTF2-like_dom_sf"/>
</dbReference>
<comment type="caution">
    <text evidence="2">The sequence shown here is derived from an EMBL/GenBank/DDBJ whole genome shotgun (WGS) entry which is preliminary data.</text>
</comment>
<evidence type="ECO:0000313" key="3">
    <source>
        <dbReference type="Proteomes" id="UP000589036"/>
    </source>
</evidence>
<dbReference type="Proteomes" id="UP000589036">
    <property type="component" value="Unassembled WGS sequence"/>
</dbReference>
<gene>
    <name evidence="2" type="ORF">HDA32_005101</name>
</gene>
<dbReference type="SUPFAM" id="SSF51735">
    <property type="entry name" value="NAD(P)-binding Rossmann-fold domains"/>
    <property type="match status" value="1"/>
</dbReference>
<dbReference type="EMBL" id="JACCCC010000001">
    <property type="protein sequence ID" value="NYE49981.1"/>
    <property type="molecule type" value="Genomic_DNA"/>
</dbReference>
<dbReference type="Pfam" id="PF12680">
    <property type="entry name" value="SnoaL_2"/>
    <property type="match status" value="1"/>
</dbReference>
<dbReference type="PANTHER" id="PTHR43162">
    <property type="match status" value="1"/>
</dbReference>
<proteinExistence type="predicted"/>
<evidence type="ECO:0000259" key="1">
    <source>
        <dbReference type="Pfam" id="PF12680"/>
    </source>
</evidence>
<dbReference type="Gene3D" id="3.90.25.10">
    <property type="entry name" value="UDP-galactose 4-epimerase, domain 1"/>
    <property type="match status" value="1"/>
</dbReference>
<organism evidence="2 3">
    <name type="scientific">Spinactinospora alkalitolerans</name>
    <dbReference type="NCBI Taxonomy" id="687207"/>
    <lineage>
        <taxon>Bacteria</taxon>
        <taxon>Bacillati</taxon>
        <taxon>Actinomycetota</taxon>
        <taxon>Actinomycetes</taxon>
        <taxon>Streptosporangiales</taxon>
        <taxon>Nocardiopsidaceae</taxon>
        <taxon>Spinactinospora</taxon>
    </lineage>
</organism>
<dbReference type="Gene3D" id="3.10.450.50">
    <property type="match status" value="1"/>
</dbReference>
<keyword evidence="3" id="KW-1185">Reference proteome</keyword>